<comment type="caution">
    <text evidence="2">The sequence shown here is derived from an EMBL/GenBank/DDBJ whole genome shotgun (WGS) entry which is preliminary data.</text>
</comment>
<sequence>MNTATTKNEEATTKKEEDTAPFQRPRPKAAGMNENKKQQQFKLGQPNNWTTSPIGPNTPKHQIWALTLEGEMSLDVMLIQKNFLLKDYVVRIGRISTSGINIQPLANLQKFKDKIKAA</sequence>
<accession>A0ABD1WME4</accession>
<dbReference type="EMBL" id="JBFOLJ010000003">
    <property type="protein sequence ID" value="KAL2549843.1"/>
    <property type="molecule type" value="Genomic_DNA"/>
</dbReference>
<feature type="region of interest" description="Disordered" evidence="1">
    <location>
        <begin position="1"/>
        <end position="56"/>
    </location>
</feature>
<gene>
    <name evidence="2" type="ORF">Fot_11373</name>
</gene>
<proteinExistence type="predicted"/>
<reference evidence="3" key="1">
    <citation type="submission" date="2024-07" db="EMBL/GenBank/DDBJ databases">
        <title>Two chromosome-level genome assemblies of Korean endemic species Abeliophyllum distichum and Forsythia ovata (Oleaceae).</title>
        <authorList>
            <person name="Jang H."/>
        </authorList>
    </citation>
    <scope>NUCLEOTIDE SEQUENCE [LARGE SCALE GENOMIC DNA]</scope>
</reference>
<name>A0ABD1WME4_9LAMI</name>
<feature type="compositionally biased region" description="Polar residues" evidence="1">
    <location>
        <begin position="38"/>
        <end position="55"/>
    </location>
</feature>
<keyword evidence="3" id="KW-1185">Reference proteome</keyword>
<evidence type="ECO:0000313" key="2">
    <source>
        <dbReference type="EMBL" id="KAL2549843.1"/>
    </source>
</evidence>
<dbReference type="AlphaFoldDB" id="A0ABD1WME4"/>
<protein>
    <submittedName>
        <fullName evidence="2">Uncharacterized protein</fullName>
    </submittedName>
</protein>
<dbReference type="Proteomes" id="UP001604277">
    <property type="component" value="Unassembled WGS sequence"/>
</dbReference>
<evidence type="ECO:0000313" key="3">
    <source>
        <dbReference type="Proteomes" id="UP001604277"/>
    </source>
</evidence>
<organism evidence="2 3">
    <name type="scientific">Forsythia ovata</name>
    <dbReference type="NCBI Taxonomy" id="205694"/>
    <lineage>
        <taxon>Eukaryota</taxon>
        <taxon>Viridiplantae</taxon>
        <taxon>Streptophyta</taxon>
        <taxon>Embryophyta</taxon>
        <taxon>Tracheophyta</taxon>
        <taxon>Spermatophyta</taxon>
        <taxon>Magnoliopsida</taxon>
        <taxon>eudicotyledons</taxon>
        <taxon>Gunneridae</taxon>
        <taxon>Pentapetalae</taxon>
        <taxon>asterids</taxon>
        <taxon>lamiids</taxon>
        <taxon>Lamiales</taxon>
        <taxon>Oleaceae</taxon>
        <taxon>Forsythieae</taxon>
        <taxon>Forsythia</taxon>
    </lineage>
</organism>
<evidence type="ECO:0000256" key="1">
    <source>
        <dbReference type="SAM" id="MobiDB-lite"/>
    </source>
</evidence>
<feature type="compositionally biased region" description="Basic and acidic residues" evidence="1">
    <location>
        <begin position="7"/>
        <end position="18"/>
    </location>
</feature>